<dbReference type="PROSITE" id="PS51257">
    <property type="entry name" value="PROKAR_LIPOPROTEIN"/>
    <property type="match status" value="1"/>
</dbReference>
<dbReference type="AlphaFoldDB" id="A0A238J3T2"/>
<dbReference type="EMBL" id="FXXQ01000015">
    <property type="protein sequence ID" value="SMX25316.1"/>
    <property type="molecule type" value="Genomic_DNA"/>
</dbReference>
<keyword evidence="1" id="KW-0732">Signal</keyword>
<evidence type="ECO:0008006" key="4">
    <source>
        <dbReference type="Google" id="ProtNLM"/>
    </source>
</evidence>
<dbReference type="InterPro" id="IPR021242">
    <property type="entry name" value="DUF2799"/>
</dbReference>
<accession>A0A238J3T2</accession>
<evidence type="ECO:0000313" key="3">
    <source>
        <dbReference type="Proteomes" id="UP000201838"/>
    </source>
</evidence>
<evidence type="ECO:0000313" key="2">
    <source>
        <dbReference type="EMBL" id="SMX25316.1"/>
    </source>
</evidence>
<organism evidence="2 3">
    <name type="scientific">Boseongicola aestuarii</name>
    <dbReference type="NCBI Taxonomy" id="1470561"/>
    <lineage>
        <taxon>Bacteria</taxon>
        <taxon>Pseudomonadati</taxon>
        <taxon>Pseudomonadota</taxon>
        <taxon>Alphaproteobacteria</taxon>
        <taxon>Rhodobacterales</taxon>
        <taxon>Paracoccaceae</taxon>
        <taxon>Boseongicola</taxon>
    </lineage>
</organism>
<evidence type="ECO:0000256" key="1">
    <source>
        <dbReference type="SAM" id="SignalP"/>
    </source>
</evidence>
<sequence>MALKGITVIAALSLLTLAACASLNEDTCRAGDWEQIGFEDGTRGAGPDQIFRHARACNDYGIAPNKTLWDKGRTEGLKLYCTPRVAYEEGADGDRLRPVCPLEDRTPLLEQNERGLTWYRLGRDIDQAESRISRINSLLHDLAVDDPGRATLTAERLLLRLEISRLRAERLRYRYRS</sequence>
<name>A0A238J3T2_9RHOB</name>
<dbReference type="Pfam" id="PF10973">
    <property type="entry name" value="DUF2799"/>
    <property type="match status" value="1"/>
</dbReference>
<feature type="signal peptide" evidence="1">
    <location>
        <begin position="1"/>
        <end position="21"/>
    </location>
</feature>
<proteinExistence type="predicted"/>
<gene>
    <name evidence="2" type="ORF">BOA8489_03455</name>
</gene>
<feature type="chain" id="PRO_5013234990" description="DUF2799 domain-containing protein" evidence="1">
    <location>
        <begin position="22"/>
        <end position="177"/>
    </location>
</feature>
<keyword evidence="3" id="KW-1185">Reference proteome</keyword>
<reference evidence="2 3" key="1">
    <citation type="submission" date="2017-05" db="EMBL/GenBank/DDBJ databases">
        <authorList>
            <person name="Song R."/>
            <person name="Chenine A.L."/>
            <person name="Ruprecht R.M."/>
        </authorList>
    </citation>
    <scope>NUCLEOTIDE SEQUENCE [LARGE SCALE GENOMIC DNA]</scope>
    <source>
        <strain evidence="2 3">CECT 8489</strain>
    </source>
</reference>
<protein>
    <recommendedName>
        <fullName evidence="4">DUF2799 domain-containing protein</fullName>
    </recommendedName>
</protein>
<dbReference type="Proteomes" id="UP000201838">
    <property type="component" value="Unassembled WGS sequence"/>
</dbReference>
<dbReference type="RefSeq" id="WP_176440349.1">
    <property type="nucleotide sequence ID" value="NZ_FXXQ01000015.1"/>
</dbReference>